<organism evidence="1">
    <name type="scientific">Citrobacter koseri</name>
    <name type="common">Citrobacter diversus</name>
    <dbReference type="NCBI Taxonomy" id="545"/>
    <lineage>
        <taxon>Bacteria</taxon>
        <taxon>Pseudomonadati</taxon>
        <taxon>Pseudomonadota</taxon>
        <taxon>Gammaproteobacteria</taxon>
        <taxon>Enterobacterales</taxon>
        <taxon>Enterobacteriaceae</taxon>
        <taxon>Citrobacter</taxon>
    </lineage>
</organism>
<dbReference type="InterPro" id="IPR010260">
    <property type="entry name" value="AlpA"/>
</dbReference>
<sequence>MHGEITEKLLRINDVLRIIPVGKSTFYAWVQEGKAPQPIRFGSRCSMWRYSDIEAFIAAHTNNEGGCHE</sequence>
<dbReference type="Pfam" id="PF05930">
    <property type="entry name" value="Phage_AlpA"/>
    <property type="match status" value="1"/>
</dbReference>
<evidence type="ECO:0000313" key="1">
    <source>
        <dbReference type="EMBL" id="CDZ85471.1"/>
    </source>
</evidence>
<dbReference type="Gene3D" id="1.10.238.160">
    <property type="match status" value="1"/>
</dbReference>
<accession>A0A078LKA3</accession>
<reference evidence="1" key="1">
    <citation type="submission" date="2014-06" db="EMBL/GenBank/DDBJ databases">
        <authorList>
            <person name="Urmite Genomes Urmite Genomes"/>
        </authorList>
    </citation>
    <scope>NUCLEOTIDE SEQUENCE</scope>
</reference>
<dbReference type="AlphaFoldDB" id="A0A078LKA3"/>
<gene>
    <name evidence="1" type="ORF">BN1086_03682</name>
</gene>
<dbReference type="SUPFAM" id="SSF46955">
    <property type="entry name" value="Putative DNA-binding domain"/>
    <property type="match status" value="1"/>
</dbReference>
<dbReference type="InterPro" id="IPR009061">
    <property type="entry name" value="DNA-bd_dom_put_sf"/>
</dbReference>
<proteinExistence type="predicted"/>
<protein>
    <submittedName>
        <fullName evidence="1">Prophage CP4-57 regulatory protein (AlpA)</fullName>
    </submittedName>
</protein>
<dbReference type="PATRIC" id="fig|545.12.peg.3687"/>
<name>A0A078LKA3_CITKO</name>
<dbReference type="EMBL" id="LK931336">
    <property type="protein sequence ID" value="CDZ85471.1"/>
    <property type="molecule type" value="Genomic_DNA"/>
</dbReference>